<evidence type="ECO:0000259" key="1">
    <source>
        <dbReference type="Pfam" id="PF01402"/>
    </source>
</evidence>
<reference evidence="2 3" key="1">
    <citation type="submission" date="2017-11" db="EMBL/GenBank/DDBJ databases">
        <title>Genomic Encyclopedia of Archaeal and Bacterial Type Strains, Phase II (KMG-II): From Individual Species to Whole Genera.</title>
        <authorList>
            <person name="Goeker M."/>
        </authorList>
    </citation>
    <scope>NUCLEOTIDE SEQUENCE [LARGE SCALE GENOMIC DNA]</scope>
    <source>
        <strain evidence="2 3">DSM 16400</strain>
    </source>
</reference>
<proteinExistence type="predicted"/>
<dbReference type="GO" id="GO:0006355">
    <property type="term" value="P:regulation of DNA-templated transcription"/>
    <property type="evidence" value="ECO:0007669"/>
    <property type="project" value="InterPro"/>
</dbReference>
<dbReference type="CDD" id="cd22231">
    <property type="entry name" value="RHH_NikR_HicB-like"/>
    <property type="match status" value="1"/>
</dbReference>
<comment type="caution">
    <text evidence="2">The sequence shown here is derived from an EMBL/GenBank/DDBJ whole genome shotgun (WGS) entry which is preliminary data.</text>
</comment>
<feature type="domain" description="Ribbon-helix-helix protein CopG" evidence="1">
    <location>
        <begin position="75"/>
        <end position="111"/>
    </location>
</feature>
<dbReference type="EMBL" id="PGFH01000001">
    <property type="protein sequence ID" value="PJJ81247.1"/>
    <property type="molecule type" value="Genomic_DNA"/>
</dbReference>
<dbReference type="AlphaFoldDB" id="A0A2M9D699"/>
<evidence type="ECO:0000313" key="2">
    <source>
        <dbReference type="EMBL" id="PJJ81247.1"/>
    </source>
</evidence>
<dbReference type="InterPro" id="IPR002145">
    <property type="entry name" value="CopG"/>
</dbReference>
<dbReference type="Pfam" id="PF01402">
    <property type="entry name" value="RHH_1"/>
    <property type="match status" value="1"/>
</dbReference>
<name>A0A2M9D699_9MICO</name>
<dbReference type="Proteomes" id="UP000231742">
    <property type="component" value="Unassembled WGS sequence"/>
</dbReference>
<accession>A0A2M9D699</accession>
<keyword evidence="3" id="KW-1185">Reference proteome</keyword>
<sequence length="111" mass="11892">MARSEAGPLQASLVDGRFSYYIKYMSTGESVNGVPVTEEQIAAWAAEAEAGCDVAKLKERGRGRPGRGAEPSQVVALRLTPDELAAIDARAAREHKTRSEAIRDALTSYVA</sequence>
<evidence type="ECO:0000313" key="3">
    <source>
        <dbReference type="Proteomes" id="UP000231742"/>
    </source>
</evidence>
<organism evidence="2 3">
    <name type="scientific">Salinibacterium amurskyense</name>
    <dbReference type="NCBI Taxonomy" id="205941"/>
    <lineage>
        <taxon>Bacteria</taxon>
        <taxon>Bacillati</taxon>
        <taxon>Actinomycetota</taxon>
        <taxon>Actinomycetes</taxon>
        <taxon>Micrococcales</taxon>
        <taxon>Microbacteriaceae</taxon>
        <taxon>Salinibacterium</taxon>
    </lineage>
</organism>
<gene>
    <name evidence="2" type="ORF">CLV85_0418</name>
</gene>
<protein>
    <submittedName>
        <fullName evidence="2">Ribbon-helix-helix CopG family protein</fullName>
    </submittedName>
</protein>